<organism evidence="1 2">
    <name type="scientific">Lacipirellula parvula</name>
    <dbReference type="NCBI Taxonomy" id="2650471"/>
    <lineage>
        <taxon>Bacteria</taxon>
        <taxon>Pseudomonadati</taxon>
        <taxon>Planctomycetota</taxon>
        <taxon>Planctomycetia</taxon>
        <taxon>Pirellulales</taxon>
        <taxon>Lacipirellulaceae</taxon>
        <taxon>Lacipirellula</taxon>
    </lineage>
</organism>
<keyword evidence="2" id="KW-1185">Reference proteome</keyword>
<dbReference type="Proteomes" id="UP000326837">
    <property type="component" value="Chromosome"/>
</dbReference>
<evidence type="ECO:0000313" key="1">
    <source>
        <dbReference type="EMBL" id="BBO31686.1"/>
    </source>
</evidence>
<dbReference type="KEGG" id="lpav:PLANPX_1298"/>
<name>A0A5K7XBF5_9BACT</name>
<accession>A0A5K7XBF5</accession>
<gene>
    <name evidence="1" type="ORF">PLANPX_1298</name>
</gene>
<proteinExistence type="predicted"/>
<dbReference type="AlphaFoldDB" id="A0A5K7XBF5"/>
<dbReference type="EMBL" id="AP021861">
    <property type="protein sequence ID" value="BBO31686.1"/>
    <property type="molecule type" value="Genomic_DNA"/>
</dbReference>
<evidence type="ECO:0000313" key="2">
    <source>
        <dbReference type="Proteomes" id="UP000326837"/>
    </source>
</evidence>
<sequence>MPAKQPLSKIRLTTPHGIVAISIIIREVRP</sequence>
<reference evidence="2" key="1">
    <citation type="submission" date="2019-10" db="EMBL/GenBank/DDBJ databases">
        <title>Lacipirellula parvula gen. nov., sp. nov., representing a lineage of planctomycetes widespread in freshwater anoxic habitats, and description of the family Lacipirellulaceae.</title>
        <authorList>
            <person name="Dedysh S.N."/>
            <person name="Kulichevskaya I.S."/>
            <person name="Beletsky A.V."/>
            <person name="Rakitin A.L."/>
            <person name="Mardanov A.V."/>
            <person name="Ivanova A.A."/>
            <person name="Saltykova V.X."/>
            <person name="Rijpstra W.I.C."/>
            <person name="Sinninghe Damste J.S."/>
            <person name="Ravin N.V."/>
        </authorList>
    </citation>
    <scope>NUCLEOTIDE SEQUENCE [LARGE SCALE GENOMIC DNA]</scope>
    <source>
        <strain evidence="2">PX69</strain>
    </source>
</reference>
<protein>
    <submittedName>
        <fullName evidence="1">Uncharacterized protein</fullName>
    </submittedName>
</protein>